<comment type="caution">
    <text evidence="4">The sequence shown here is derived from an EMBL/GenBank/DDBJ whole genome shotgun (WGS) entry which is preliminary data.</text>
</comment>
<evidence type="ECO:0000259" key="3">
    <source>
        <dbReference type="PROSITE" id="PS50887"/>
    </source>
</evidence>
<dbReference type="NCBIfam" id="TIGR00254">
    <property type="entry name" value="GGDEF"/>
    <property type="match status" value="1"/>
</dbReference>
<evidence type="ECO:0000313" key="5">
    <source>
        <dbReference type="Proteomes" id="UP000619101"/>
    </source>
</evidence>
<dbReference type="InterPro" id="IPR000160">
    <property type="entry name" value="GGDEF_dom"/>
</dbReference>
<dbReference type="PROSITE" id="PS50887">
    <property type="entry name" value="GGDEF"/>
    <property type="match status" value="1"/>
</dbReference>
<organism evidence="4 5">
    <name type="scientific">Solibacillus faecavium</name>
    <dbReference type="NCBI Taxonomy" id="2762221"/>
    <lineage>
        <taxon>Bacteria</taxon>
        <taxon>Bacillati</taxon>
        <taxon>Bacillota</taxon>
        <taxon>Bacilli</taxon>
        <taxon>Bacillales</taxon>
        <taxon>Caryophanaceae</taxon>
        <taxon>Solibacillus</taxon>
    </lineage>
</organism>
<gene>
    <name evidence="4" type="ORF">H9635_05445</name>
</gene>
<sequence>MIKDKYQIMMCDRINATIQSWEQQPTIQEHDLYTFLHNLKGTAGSIGMEDLSEISGQKLDLLEENSKKTWTKEDWKGLTVQIEEVVSFFDTNLQCSNADINETRYINEQFNKNFILVIDDDMVFVSFIKNILESKGFIVIVAHNGQRGLELIYELNPALVFLDIKLPDINGFSILENINKVSSNHMFVTIMSVDDSKENRIKAYDLGAMDFIKKPLDGNILAAYVRNRLSFKQALELSIVTDELTQVFNRKYMNYQLSMLTEQYEKDRKAFSVAIADIDFFKKVNDTYGHIKGDEVLRGFAKTVMAVKRNEDIFCRYGGEEFVLIMPNTTKEAAYRVVERMRKLVSEQHYIGNENVFEITSSFGITEIDESNKHPKILMEQADRALYKAKVSGRNQSVVFTEEETYSIIQKVTLIVIDDVSIIRKFITNHFAEIKLPEDYILEIITFEDGVKFLNSNWYDKNTKYIILLDGIMPHMDGLEVLKEIRKKHSSNDVIVSMLTGRNDEEYVLEAFANGADDFIVKPFNIAEVSNRILQLANQLFVKVRQ</sequence>
<dbReference type="CDD" id="cd17574">
    <property type="entry name" value="REC_OmpR"/>
    <property type="match status" value="1"/>
</dbReference>
<evidence type="ECO:0000256" key="1">
    <source>
        <dbReference type="PROSITE-ProRule" id="PRU00169"/>
    </source>
</evidence>
<dbReference type="SMART" id="SM00267">
    <property type="entry name" value="GGDEF"/>
    <property type="match status" value="1"/>
</dbReference>
<feature type="domain" description="Response regulatory" evidence="2">
    <location>
        <begin position="413"/>
        <end position="537"/>
    </location>
</feature>
<feature type="modified residue" description="4-aspartylphosphate" evidence="1">
    <location>
        <position position="163"/>
    </location>
</feature>
<dbReference type="InterPro" id="IPR036641">
    <property type="entry name" value="HPT_dom_sf"/>
</dbReference>
<dbReference type="CDD" id="cd01949">
    <property type="entry name" value="GGDEF"/>
    <property type="match status" value="1"/>
</dbReference>
<dbReference type="Gene3D" id="3.40.50.2300">
    <property type="match status" value="2"/>
</dbReference>
<dbReference type="InterPro" id="IPR011006">
    <property type="entry name" value="CheY-like_superfamily"/>
</dbReference>
<keyword evidence="5" id="KW-1185">Reference proteome</keyword>
<dbReference type="PANTHER" id="PTHR45138">
    <property type="entry name" value="REGULATORY COMPONENTS OF SENSORY TRANSDUCTION SYSTEM"/>
    <property type="match status" value="1"/>
</dbReference>
<dbReference type="Gene3D" id="3.30.70.270">
    <property type="match status" value="1"/>
</dbReference>
<dbReference type="Proteomes" id="UP000619101">
    <property type="component" value="Unassembled WGS sequence"/>
</dbReference>
<feature type="domain" description="GGDEF" evidence="3">
    <location>
        <begin position="269"/>
        <end position="402"/>
    </location>
</feature>
<dbReference type="PANTHER" id="PTHR45138:SF9">
    <property type="entry name" value="DIGUANYLATE CYCLASE DGCM-RELATED"/>
    <property type="match status" value="1"/>
</dbReference>
<accession>A0ABR8XW65</accession>
<keyword evidence="1" id="KW-0597">Phosphoprotein</keyword>
<dbReference type="InterPro" id="IPR043128">
    <property type="entry name" value="Rev_trsase/Diguanyl_cyclase"/>
</dbReference>
<dbReference type="InterPro" id="IPR029787">
    <property type="entry name" value="Nucleotide_cyclase"/>
</dbReference>
<dbReference type="SUPFAM" id="SSF55073">
    <property type="entry name" value="Nucleotide cyclase"/>
    <property type="match status" value="1"/>
</dbReference>
<name>A0ABR8XW65_9BACL</name>
<dbReference type="SMART" id="SM00448">
    <property type="entry name" value="REC"/>
    <property type="match status" value="2"/>
</dbReference>
<evidence type="ECO:0000313" key="4">
    <source>
        <dbReference type="EMBL" id="MBD8036179.1"/>
    </source>
</evidence>
<feature type="modified residue" description="4-aspartylphosphate" evidence="1">
    <location>
        <position position="470"/>
    </location>
</feature>
<dbReference type="Pfam" id="PF00990">
    <property type="entry name" value="GGDEF"/>
    <property type="match status" value="1"/>
</dbReference>
<dbReference type="SUPFAM" id="SSF47226">
    <property type="entry name" value="Histidine-containing phosphotransfer domain, HPT domain"/>
    <property type="match status" value="1"/>
</dbReference>
<dbReference type="Pfam" id="PF00072">
    <property type="entry name" value="Response_reg"/>
    <property type="match status" value="2"/>
</dbReference>
<evidence type="ECO:0000259" key="2">
    <source>
        <dbReference type="PROSITE" id="PS50110"/>
    </source>
</evidence>
<dbReference type="RefSeq" id="WP_191699134.1">
    <property type="nucleotide sequence ID" value="NZ_JACSPZ010000002.1"/>
</dbReference>
<dbReference type="PROSITE" id="PS50110">
    <property type="entry name" value="RESPONSE_REGULATORY"/>
    <property type="match status" value="2"/>
</dbReference>
<feature type="domain" description="Response regulatory" evidence="2">
    <location>
        <begin position="114"/>
        <end position="229"/>
    </location>
</feature>
<dbReference type="EMBL" id="JACSPZ010000002">
    <property type="protein sequence ID" value="MBD8036179.1"/>
    <property type="molecule type" value="Genomic_DNA"/>
</dbReference>
<dbReference type="SUPFAM" id="SSF52172">
    <property type="entry name" value="CheY-like"/>
    <property type="match status" value="2"/>
</dbReference>
<dbReference type="InterPro" id="IPR001789">
    <property type="entry name" value="Sig_transdc_resp-reg_receiver"/>
</dbReference>
<proteinExistence type="predicted"/>
<protein>
    <submittedName>
        <fullName evidence="4">Diguanylate cyclase</fullName>
    </submittedName>
</protein>
<dbReference type="InterPro" id="IPR050469">
    <property type="entry name" value="Diguanylate_Cyclase"/>
</dbReference>
<reference evidence="4 5" key="1">
    <citation type="submission" date="2020-08" db="EMBL/GenBank/DDBJ databases">
        <title>A Genomic Blueprint of the Chicken Gut Microbiome.</title>
        <authorList>
            <person name="Gilroy R."/>
            <person name="Ravi A."/>
            <person name="Getino M."/>
            <person name="Pursley I."/>
            <person name="Horton D.L."/>
            <person name="Alikhan N.-F."/>
            <person name="Baker D."/>
            <person name="Gharbi K."/>
            <person name="Hall N."/>
            <person name="Watson M."/>
            <person name="Adriaenssens E.M."/>
            <person name="Foster-Nyarko E."/>
            <person name="Jarju S."/>
            <person name="Secka A."/>
            <person name="Antonio M."/>
            <person name="Oren A."/>
            <person name="Chaudhuri R."/>
            <person name="La Ragione R.M."/>
            <person name="Hildebrand F."/>
            <person name="Pallen M.J."/>
        </authorList>
    </citation>
    <scope>NUCLEOTIDE SEQUENCE [LARGE SCALE GENOMIC DNA]</scope>
    <source>
        <strain evidence="4 5">A46</strain>
    </source>
</reference>
<dbReference type="CDD" id="cd00156">
    <property type="entry name" value="REC"/>
    <property type="match status" value="1"/>
</dbReference>